<feature type="compositionally biased region" description="Low complexity" evidence="7">
    <location>
        <begin position="397"/>
        <end position="412"/>
    </location>
</feature>
<dbReference type="PANTHER" id="PTHR23517:SF2">
    <property type="entry name" value="MULTIDRUG RESISTANCE PROTEIN MDTH"/>
    <property type="match status" value="1"/>
</dbReference>
<keyword evidence="2" id="KW-0813">Transport</keyword>
<feature type="transmembrane region" description="Helical" evidence="8">
    <location>
        <begin position="76"/>
        <end position="93"/>
    </location>
</feature>
<name>A0ABP7ENB2_9MICO</name>
<keyword evidence="5 8" id="KW-1133">Transmembrane helix</keyword>
<dbReference type="PANTHER" id="PTHR23517">
    <property type="entry name" value="RESISTANCE PROTEIN MDTM, PUTATIVE-RELATED-RELATED"/>
    <property type="match status" value="1"/>
</dbReference>
<keyword evidence="11" id="KW-1185">Reference proteome</keyword>
<feature type="transmembrane region" description="Helical" evidence="8">
    <location>
        <begin position="240"/>
        <end position="265"/>
    </location>
</feature>
<protein>
    <recommendedName>
        <fullName evidence="9">Major facilitator superfamily (MFS) profile domain-containing protein</fullName>
    </recommendedName>
</protein>
<reference evidence="11" key="1">
    <citation type="journal article" date="2019" name="Int. J. Syst. Evol. Microbiol.">
        <title>The Global Catalogue of Microorganisms (GCM) 10K type strain sequencing project: providing services to taxonomists for standard genome sequencing and annotation.</title>
        <authorList>
            <consortium name="The Broad Institute Genomics Platform"/>
            <consortium name="The Broad Institute Genome Sequencing Center for Infectious Disease"/>
            <person name="Wu L."/>
            <person name="Ma J."/>
        </authorList>
    </citation>
    <scope>NUCLEOTIDE SEQUENCE [LARGE SCALE GENOMIC DNA]</scope>
    <source>
        <strain evidence="11">JCM 17125</strain>
    </source>
</reference>
<dbReference type="Proteomes" id="UP001501468">
    <property type="component" value="Unassembled WGS sequence"/>
</dbReference>
<dbReference type="Gene3D" id="1.20.1250.20">
    <property type="entry name" value="MFS general substrate transporter like domains"/>
    <property type="match status" value="1"/>
</dbReference>
<feature type="transmembrane region" description="Helical" evidence="8">
    <location>
        <begin position="12"/>
        <end position="35"/>
    </location>
</feature>
<sequence>MSDLRDLPRVVWALAAGRFVSSASAFLMLFLVLYLTGPRGLGVVPAGIVAGSNGVGALLGNFTGGRFGDRYGHRRVLLVAASVVGVLTALIPWQPVWLLAATMPLTGYLGAVASLGQGALAALAVPAGSRRSSVAVSRAASNAGFVFGPPVGALLATRGYDTLFVVDGVLTLVLRHVTSRFLPDEAPVAREPDAPTGLWRAVRSDRSLLLLLPGVVLVDLVYRQLYSTLPLHLRDHGQPLALYTLLIAIGSGLILALEIPVALWLRDRPAIPVIATGYVLVAVGFVIFGITSLGVAVAAVVAMVVLTAGEILYKTTATAHVLDAAPLHLVGQYQGLYTGAATSGTMLSAPLGGIVYAAAPGLLWPLCGVVAGVGAVLALAAGRVGAGPATSALPGSGRRTAATAAGEAATAGEARRAR</sequence>
<feature type="region of interest" description="Disordered" evidence="7">
    <location>
        <begin position="394"/>
        <end position="418"/>
    </location>
</feature>
<keyword evidence="4 8" id="KW-0812">Transmembrane</keyword>
<keyword evidence="3" id="KW-1003">Cell membrane</keyword>
<keyword evidence="6 8" id="KW-0472">Membrane</keyword>
<dbReference type="Pfam" id="PF07690">
    <property type="entry name" value="MFS_1"/>
    <property type="match status" value="1"/>
</dbReference>
<comment type="caution">
    <text evidence="10">The sequence shown here is derived from an EMBL/GenBank/DDBJ whole genome shotgun (WGS) entry which is preliminary data.</text>
</comment>
<feature type="domain" description="Major facilitator superfamily (MFS) profile" evidence="9">
    <location>
        <begin position="10"/>
        <end position="386"/>
    </location>
</feature>
<feature type="transmembrane region" description="Helical" evidence="8">
    <location>
        <begin position="41"/>
        <end position="64"/>
    </location>
</feature>
<evidence type="ECO:0000256" key="3">
    <source>
        <dbReference type="ARBA" id="ARBA00022475"/>
    </source>
</evidence>
<organism evidence="10 11">
    <name type="scientific">Terrabacter ginsenosidimutans</name>
    <dbReference type="NCBI Taxonomy" id="490575"/>
    <lineage>
        <taxon>Bacteria</taxon>
        <taxon>Bacillati</taxon>
        <taxon>Actinomycetota</taxon>
        <taxon>Actinomycetes</taxon>
        <taxon>Micrococcales</taxon>
        <taxon>Intrasporangiaceae</taxon>
        <taxon>Terrabacter</taxon>
    </lineage>
</organism>
<dbReference type="InterPro" id="IPR036259">
    <property type="entry name" value="MFS_trans_sf"/>
</dbReference>
<dbReference type="PROSITE" id="PS50850">
    <property type="entry name" value="MFS"/>
    <property type="match status" value="1"/>
</dbReference>
<dbReference type="InterPro" id="IPR050171">
    <property type="entry name" value="MFS_Transporters"/>
</dbReference>
<comment type="subcellular location">
    <subcellularLocation>
        <location evidence="1">Cell membrane</location>
        <topology evidence="1">Multi-pass membrane protein</topology>
    </subcellularLocation>
</comment>
<dbReference type="SUPFAM" id="SSF103473">
    <property type="entry name" value="MFS general substrate transporter"/>
    <property type="match status" value="1"/>
</dbReference>
<evidence type="ECO:0000259" key="9">
    <source>
        <dbReference type="PROSITE" id="PS50850"/>
    </source>
</evidence>
<evidence type="ECO:0000313" key="10">
    <source>
        <dbReference type="EMBL" id="GAA3721743.1"/>
    </source>
</evidence>
<dbReference type="InterPro" id="IPR011701">
    <property type="entry name" value="MFS"/>
</dbReference>
<evidence type="ECO:0000256" key="7">
    <source>
        <dbReference type="SAM" id="MobiDB-lite"/>
    </source>
</evidence>
<feature type="transmembrane region" description="Helical" evidence="8">
    <location>
        <begin position="208"/>
        <end position="225"/>
    </location>
</feature>
<feature type="transmembrane region" description="Helical" evidence="8">
    <location>
        <begin position="105"/>
        <end position="125"/>
    </location>
</feature>
<dbReference type="InterPro" id="IPR020846">
    <property type="entry name" value="MFS_dom"/>
</dbReference>
<evidence type="ECO:0000256" key="6">
    <source>
        <dbReference type="ARBA" id="ARBA00023136"/>
    </source>
</evidence>
<evidence type="ECO:0000256" key="5">
    <source>
        <dbReference type="ARBA" id="ARBA00022989"/>
    </source>
</evidence>
<proteinExistence type="predicted"/>
<dbReference type="RefSeq" id="WP_344951775.1">
    <property type="nucleotide sequence ID" value="NZ_BAABDC010000013.1"/>
</dbReference>
<gene>
    <name evidence="10" type="ORF">GCM10022399_42640</name>
</gene>
<evidence type="ECO:0000256" key="4">
    <source>
        <dbReference type="ARBA" id="ARBA00022692"/>
    </source>
</evidence>
<accession>A0ABP7ENB2</accession>
<evidence type="ECO:0000256" key="8">
    <source>
        <dbReference type="SAM" id="Phobius"/>
    </source>
</evidence>
<dbReference type="EMBL" id="BAABDC010000013">
    <property type="protein sequence ID" value="GAA3721743.1"/>
    <property type="molecule type" value="Genomic_DNA"/>
</dbReference>
<evidence type="ECO:0000256" key="2">
    <source>
        <dbReference type="ARBA" id="ARBA00022448"/>
    </source>
</evidence>
<evidence type="ECO:0000313" key="11">
    <source>
        <dbReference type="Proteomes" id="UP001501468"/>
    </source>
</evidence>
<feature type="transmembrane region" description="Helical" evidence="8">
    <location>
        <begin position="354"/>
        <end position="381"/>
    </location>
</feature>
<feature type="transmembrane region" description="Helical" evidence="8">
    <location>
        <begin position="277"/>
        <end position="306"/>
    </location>
</feature>
<evidence type="ECO:0000256" key="1">
    <source>
        <dbReference type="ARBA" id="ARBA00004651"/>
    </source>
</evidence>